<protein>
    <submittedName>
        <fullName evidence="1">Uncharacterized protein</fullName>
    </submittedName>
</protein>
<name>A0A7D9LGC2_PARCT</name>
<feature type="non-terminal residue" evidence="1">
    <location>
        <position position="59"/>
    </location>
</feature>
<dbReference type="Proteomes" id="UP001152795">
    <property type="component" value="Unassembled WGS sequence"/>
</dbReference>
<keyword evidence="2" id="KW-1185">Reference proteome</keyword>
<feature type="non-terminal residue" evidence="1">
    <location>
        <position position="1"/>
    </location>
</feature>
<sequence length="59" mass="6374">FESINQLAYSRNDPGEVNTCFSAILLLVGGGFNTKCAIISGLICDSYKLYDGNNKLKAI</sequence>
<reference evidence="1" key="1">
    <citation type="submission" date="2020-04" db="EMBL/GenBank/DDBJ databases">
        <authorList>
            <person name="Alioto T."/>
            <person name="Alioto T."/>
            <person name="Gomez Garrido J."/>
        </authorList>
    </citation>
    <scope>NUCLEOTIDE SEQUENCE</scope>
    <source>
        <strain evidence="1">A484AB</strain>
    </source>
</reference>
<organism evidence="1 2">
    <name type="scientific">Paramuricea clavata</name>
    <name type="common">Red gorgonian</name>
    <name type="synonym">Violescent sea-whip</name>
    <dbReference type="NCBI Taxonomy" id="317549"/>
    <lineage>
        <taxon>Eukaryota</taxon>
        <taxon>Metazoa</taxon>
        <taxon>Cnidaria</taxon>
        <taxon>Anthozoa</taxon>
        <taxon>Octocorallia</taxon>
        <taxon>Malacalcyonacea</taxon>
        <taxon>Plexauridae</taxon>
        <taxon>Paramuricea</taxon>
    </lineage>
</organism>
<evidence type="ECO:0000313" key="2">
    <source>
        <dbReference type="Proteomes" id="UP001152795"/>
    </source>
</evidence>
<gene>
    <name evidence="1" type="ORF">PACLA_8A081170</name>
</gene>
<accession>A0A7D9LGC2</accession>
<dbReference type="AlphaFoldDB" id="A0A7D9LGC2"/>
<proteinExistence type="predicted"/>
<evidence type="ECO:0000313" key="1">
    <source>
        <dbReference type="EMBL" id="CAB4032250.1"/>
    </source>
</evidence>
<dbReference type="EMBL" id="CACRXK020018259">
    <property type="protein sequence ID" value="CAB4032250.1"/>
    <property type="molecule type" value="Genomic_DNA"/>
</dbReference>
<comment type="caution">
    <text evidence="1">The sequence shown here is derived from an EMBL/GenBank/DDBJ whole genome shotgun (WGS) entry which is preliminary data.</text>
</comment>